<evidence type="ECO:0000313" key="7">
    <source>
        <dbReference type="Proteomes" id="UP000630528"/>
    </source>
</evidence>
<evidence type="ECO:0000256" key="3">
    <source>
        <dbReference type="ARBA" id="ARBA00023284"/>
    </source>
</evidence>
<dbReference type="GO" id="GO:0030313">
    <property type="term" value="C:cell envelope"/>
    <property type="evidence" value="ECO:0007669"/>
    <property type="project" value="UniProtKB-SubCell"/>
</dbReference>
<reference evidence="6" key="2">
    <citation type="submission" date="2021-01" db="EMBL/GenBank/DDBJ databases">
        <authorList>
            <person name="Kang M."/>
        </authorList>
    </citation>
    <scope>NUCLEOTIDE SEQUENCE</scope>
    <source>
        <strain evidence="6">KACC 17527</strain>
    </source>
</reference>
<dbReference type="Gene3D" id="3.40.30.10">
    <property type="entry name" value="Glutaredoxin"/>
    <property type="match status" value="1"/>
</dbReference>
<keyword evidence="7" id="KW-1185">Reference proteome</keyword>
<protein>
    <submittedName>
        <fullName evidence="6">TlpA family protein disulfide reductase</fullName>
    </submittedName>
</protein>
<keyword evidence="2" id="KW-0201">Cytochrome c-type biogenesis</keyword>
<dbReference type="PROSITE" id="PS51352">
    <property type="entry name" value="THIOREDOXIN_2"/>
    <property type="match status" value="1"/>
</dbReference>
<dbReference type="GO" id="GO:0015036">
    <property type="term" value="F:disulfide oxidoreductase activity"/>
    <property type="evidence" value="ECO:0007669"/>
    <property type="project" value="UniProtKB-ARBA"/>
</dbReference>
<dbReference type="RefSeq" id="WP_201175927.1">
    <property type="nucleotide sequence ID" value="NZ_JAEPWM010000010.1"/>
</dbReference>
<organism evidence="6 7">
    <name type="scientific">Ramlibacter ginsenosidimutans</name>
    <dbReference type="NCBI Taxonomy" id="502333"/>
    <lineage>
        <taxon>Bacteria</taxon>
        <taxon>Pseudomonadati</taxon>
        <taxon>Pseudomonadota</taxon>
        <taxon>Betaproteobacteria</taxon>
        <taxon>Burkholderiales</taxon>
        <taxon>Comamonadaceae</taxon>
        <taxon>Ramlibacter</taxon>
    </lineage>
</organism>
<dbReference type="PANTHER" id="PTHR42852:SF18">
    <property type="entry name" value="CHROMOSOME UNDETERMINED SCAFFOLD_47, WHOLE GENOME SHOTGUN SEQUENCE"/>
    <property type="match status" value="1"/>
</dbReference>
<dbReference type="PANTHER" id="PTHR42852">
    <property type="entry name" value="THIOL:DISULFIDE INTERCHANGE PROTEIN DSBE"/>
    <property type="match status" value="1"/>
</dbReference>
<evidence type="ECO:0000256" key="2">
    <source>
        <dbReference type="ARBA" id="ARBA00022748"/>
    </source>
</evidence>
<evidence type="ECO:0000256" key="4">
    <source>
        <dbReference type="SAM" id="MobiDB-lite"/>
    </source>
</evidence>
<gene>
    <name evidence="6" type="ORF">JJB11_20600</name>
</gene>
<dbReference type="GO" id="GO:0017004">
    <property type="term" value="P:cytochrome complex assembly"/>
    <property type="evidence" value="ECO:0007669"/>
    <property type="project" value="UniProtKB-KW"/>
</dbReference>
<accession>A0A934WPI6</accession>
<dbReference type="EMBL" id="JAEPWM010000010">
    <property type="protein sequence ID" value="MBK6008510.1"/>
    <property type="molecule type" value="Genomic_DNA"/>
</dbReference>
<dbReference type="InterPro" id="IPR013766">
    <property type="entry name" value="Thioredoxin_domain"/>
</dbReference>
<dbReference type="SUPFAM" id="SSF52833">
    <property type="entry name" value="Thioredoxin-like"/>
    <property type="match status" value="1"/>
</dbReference>
<dbReference type="InterPro" id="IPR013740">
    <property type="entry name" value="Redoxin"/>
</dbReference>
<dbReference type="AlphaFoldDB" id="A0A934WPI6"/>
<keyword evidence="3" id="KW-0676">Redox-active center</keyword>
<dbReference type="CDD" id="cd02966">
    <property type="entry name" value="TlpA_like_family"/>
    <property type="match status" value="1"/>
</dbReference>
<reference evidence="6" key="1">
    <citation type="journal article" date="2012" name="J. Microbiol. Biotechnol.">
        <title>Ramlibacter ginsenosidimutans sp. nov., with ginsenoside-converting activity.</title>
        <authorList>
            <person name="Wang L."/>
            <person name="An D.S."/>
            <person name="Kim S.G."/>
            <person name="Jin F.X."/>
            <person name="Kim S.C."/>
            <person name="Lee S.T."/>
            <person name="Im W.T."/>
        </authorList>
    </citation>
    <scope>NUCLEOTIDE SEQUENCE</scope>
    <source>
        <strain evidence="6">KACC 17527</strain>
    </source>
</reference>
<comment type="caution">
    <text evidence="6">The sequence shown here is derived from an EMBL/GenBank/DDBJ whole genome shotgun (WGS) entry which is preliminary data.</text>
</comment>
<dbReference type="InterPro" id="IPR036249">
    <property type="entry name" value="Thioredoxin-like_sf"/>
</dbReference>
<name>A0A934WPI6_9BURK</name>
<dbReference type="Pfam" id="PF08534">
    <property type="entry name" value="Redoxin"/>
    <property type="match status" value="1"/>
</dbReference>
<feature type="domain" description="Thioredoxin" evidence="5">
    <location>
        <begin position="54"/>
        <end position="192"/>
    </location>
</feature>
<dbReference type="InterPro" id="IPR017937">
    <property type="entry name" value="Thioredoxin_CS"/>
</dbReference>
<dbReference type="Proteomes" id="UP000630528">
    <property type="component" value="Unassembled WGS sequence"/>
</dbReference>
<proteinExistence type="predicted"/>
<evidence type="ECO:0000259" key="5">
    <source>
        <dbReference type="PROSITE" id="PS51352"/>
    </source>
</evidence>
<feature type="region of interest" description="Disordered" evidence="4">
    <location>
        <begin position="1"/>
        <end position="22"/>
    </location>
</feature>
<evidence type="ECO:0000256" key="1">
    <source>
        <dbReference type="ARBA" id="ARBA00004196"/>
    </source>
</evidence>
<dbReference type="PROSITE" id="PS00194">
    <property type="entry name" value="THIOREDOXIN_1"/>
    <property type="match status" value="1"/>
</dbReference>
<evidence type="ECO:0000313" key="6">
    <source>
        <dbReference type="EMBL" id="MBK6008510.1"/>
    </source>
</evidence>
<comment type="subcellular location">
    <subcellularLocation>
        <location evidence="1">Cell envelope</location>
    </subcellularLocation>
</comment>
<sequence>MSEVHPEGVSPSPLWEEGRGEGHARETLSRRIFIAGTLAAVVTGIHAQGRIERFTGDSGLAGFQALDLDGKSIAVPAPGKPTVVNFWATWCEPCRAEMPMLQQMADFYSDRLVFQAVNFKERAVAVQRHVRSANWAVPVVLDPMGAGAESWGVKVFPTTVGFDAHGRARWRVTGQYDWSSTEAGKLVESLWT</sequence>
<dbReference type="InterPro" id="IPR050553">
    <property type="entry name" value="Thioredoxin_ResA/DsbE_sf"/>
</dbReference>